<gene>
    <name evidence="8" type="ORF">EYM_06685</name>
</gene>
<dbReference type="KEGG" id="iis:EYM_06685"/>
<evidence type="ECO:0000256" key="1">
    <source>
        <dbReference type="ARBA" id="ARBA00004651"/>
    </source>
</evidence>
<protein>
    <recommendedName>
        <fullName evidence="7">ABC-2 type transporter transmembrane domain-containing protein</fullName>
    </recommendedName>
</protein>
<proteinExistence type="predicted"/>
<evidence type="ECO:0000256" key="2">
    <source>
        <dbReference type="ARBA" id="ARBA00022475"/>
    </source>
</evidence>
<sequence length="459" mass="49889">MNHLKAILWKEIKDLSRDRKTLISTIVLPAFLLPMMGLLLTAAQKTVPIKVVIVNLDNGTSLPLTSPPTILNVLTNKSQQRINYGDLIASYLKKVLLNVSSSVYIEVYKSYDKVKDYDILIVIPSNFSEVLSEINPYNFKQTLVRVYFRAGPSGVNIAGSIVSQTILRTLSTLSQQVFGTQRVKVLLACCDATDVPPEAVTNPIRIVSEYVSVTGEKISAKEVSKILTAKLLLFSIFYVSMPVVAFISDSIAGERERKTLETLLASPINRRNVVIGKLAAVVVLGLLAAVADVIGLILYIQILNSQISSINVQGSVATEAFTLALDPILIAVHGIVMLLVVAATASMLMPISALSDSVRSAQSIGGFIQMIPLLVIFYAMYGSLSSLPENLKIAIYLIPHTYAVIGIDEALKGNYLGVLESVIKMIIVSTAYLAITIRIFESEYIVTGSISRKRSQAAP</sequence>
<feature type="transmembrane region" description="Helical" evidence="6">
    <location>
        <begin position="421"/>
        <end position="440"/>
    </location>
</feature>
<evidence type="ECO:0000313" key="9">
    <source>
        <dbReference type="Proteomes" id="UP000060778"/>
    </source>
</evidence>
<keyword evidence="3 6" id="KW-0812">Transmembrane</keyword>
<dbReference type="GeneID" id="30680711"/>
<dbReference type="GO" id="GO:0005886">
    <property type="term" value="C:plasma membrane"/>
    <property type="evidence" value="ECO:0007669"/>
    <property type="project" value="UniProtKB-SubCell"/>
</dbReference>
<dbReference type="RefSeq" id="WP_075050257.1">
    <property type="nucleotide sequence ID" value="NZ_CP006867.1"/>
</dbReference>
<evidence type="ECO:0000256" key="6">
    <source>
        <dbReference type="SAM" id="Phobius"/>
    </source>
</evidence>
<dbReference type="InterPro" id="IPR051449">
    <property type="entry name" value="ABC-2_transporter_component"/>
</dbReference>
<evidence type="ECO:0000256" key="3">
    <source>
        <dbReference type="ARBA" id="ARBA00022692"/>
    </source>
</evidence>
<feature type="transmembrane region" description="Helical" evidence="6">
    <location>
        <begin position="21"/>
        <end position="43"/>
    </location>
</feature>
<dbReference type="STRING" id="940295.EYM_06685"/>
<dbReference type="Pfam" id="PF12698">
    <property type="entry name" value="ABC2_membrane_3"/>
    <property type="match status" value="1"/>
</dbReference>
<dbReference type="EMBL" id="CP006867">
    <property type="protein sequence ID" value="ALU12712.1"/>
    <property type="molecule type" value="Genomic_DNA"/>
</dbReference>
<reference evidence="8 9" key="1">
    <citation type="submission" date="2013-11" db="EMBL/GenBank/DDBJ databases">
        <title>Comparative genomics of Ignicoccus.</title>
        <authorList>
            <person name="Podar M."/>
        </authorList>
    </citation>
    <scope>NUCLEOTIDE SEQUENCE [LARGE SCALE GENOMIC DNA]</scope>
    <source>
        <strain evidence="8 9">DSM 13165</strain>
    </source>
</reference>
<accession>A0A0U3F9L5</accession>
<keyword evidence="5 6" id="KW-0472">Membrane</keyword>
<dbReference type="OrthoDB" id="37107at2157"/>
<dbReference type="AlphaFoldDB" id="A0A0U3F9L5"/>
<keyword evidence="9" id="KW-1185">Reference proteome</keyword>
<feature type="domain" description="ABC-2 type transporter transmembrane" evidence="7">
    <location>
        <begin position="19"/>
        <end position="437"/>
    </location>
</feature>
<dbReference type="GO" id="GO:0140359">
    <property type="term" value="F:ABC-type transporter activity"/>
    <property type="evidence" value="ECO:0007669"/>
    <property type="project" value="InterPro"/>
</dbReference>
<keyword evidence="4 6" id="KW-1133">Transmembrane helix</keyword>
<keyword evidence="2" id="KW-1003">Cell membrane</keyword>
<dbReference type="Proteomes" id="UP000060778">
    <property type="component" value="Chromosome"/>
</dbReference>
<feature type="transmembrane region" description="Helical" evidence="6">
    <location>
        <begin position="363"/>
        <end position="381"/>
    </location>
</feature>
<evidence type="ECO:0000313" key="8">
    <source>
        <dbReference type="EMBL" id="ALU12712.1"/>
    </source>
</evidence>
<evidence type="ECO:0000256" key="5">
    <source>
        <dbReference type="ARBA" id="ARBA00023136"/>
    </source>
</evidence>
<dbReference type="Gene3D" id="3.40.1710.10">
    <property type="entry name" value="abc type-2 transporter like domain"/>
    <property type="match status" value="1"/>
</dbReference>
<feature type="transmembrane region" description="Helical" evidence="6">
    <location>
        <begin position="328"/>
        <end position="351"/>
    </location>
</feature>
<name>A0A0U3F9L5_9CREN</name>
<feature type="transmembrane region" description="Helical" evidence="6">
    <location>
        <begin position="231"/>
        <end position="252"/>
    </location>
</feature>
<organism evidence="8 9">
    <name type="scientific">Ignicoccus islandicus DSM 13165</name>
    <dbReference type="NCBI Taxonomy" id="940295"/>
    <lineage>
        <taxon>Archaea</taxon>
        <taxon>Thermoproteota</taxon>
        <taxon>Thermoprotei</taxon>
        <taxon>Desulfurococcales</taxon>
        <taxon>Desulfurococcaceae</taxon>
        <taxon>Ignicoccus</taxon>
    </lineage>
</organism>
<evidence type="ECO:0000259" key="7">
    <source>
        <dbReference type="Pfam" id="PF12698"/>
    </source>
</evidence>
<dbReference type="PANTHER" id="PTHR30294">
    <property type="entry name" value="MEMBRANE COMPONENT OF ABC TRANSPORTER YHHJ-RELATED"/>
    <property type="match status" value="1"/>
</dbReference>
<evidence type="ECO:0000256" key="4">
    <source>
        <dbReference type="ARBA" id="ARBA00022989"/>
    </source>
</evidence>
<feature type="transmembrane region" description="Helical" evidence="6">
    <location>
        <begin position="273"/>
        <end position="300"/>
    </location>
</feature>
<comment type="subcellular location">
    <subcellularLocation>
        <location evidence="1">Cell membrane</location>
        <topology evidence="1">Multi-pass membrane protein</topology>
    </subcellularLocation>
</comment>
<dbReference type="InterPro" id="IPR013525">
    <property type="entry name" value="ABC2_TM"/>
</dbReference>
<dbReference type="PANTHER" id="PTHR30294:SF29">
    <property type="entry name" value="MULTIDRUG ABC TRANSPORTER PERMEASE YBHS-RELATED"/>
    <property type="match status" value="1"/>
</dbReference>